<dbReference type="EMBL" id="ML975263">
    <property type="protein sequence ID" value="KAF1837357.1"/>
    <property type="molecule type" value="Genomic_DNA"/>
</dbReference>
<protein>
    <recommendedName>
        <fullName evidence="4 5">Kynureninase</fullName>
        <ecNumber evidence="4 5">3.7.1.3</ecNumber>
    </recommendedName>
    <alternativeName>
        <fullName evidence="4">Biosynthesis of nicotinic acid protein 5</fullName>
    </alternativeName>
    <alternativeName>
        <fullName evidence="4">L-kynurenine hydrolase</fullName>
    </alternativeName>
</protein>
<comment type="catalytic activity">
    <reaction evidence="4 5">
        <text>L-kynurenine + H2O = anthranilate + L-alanine + H(+)</text>
        <dbReference type="Rhea" id="RHEA:16813"/>
        <dbReference type="ChEBI" id="CHEBI:15377"/>
        <dbReference type="ChEBI" id="CHEBI:15378"/>
        <dbReference type="ChEBI" id="CHEBI:16567"/>
        <dbReference type="ChEBI" id="CHEBI:57959"/>
        <dbReference type="ChEBI" id="CHEBI:57972"/>
        <dbReference type="EC" id="3.7.1.3"/>
    </reaction>
</comment>
<feature type="binding site" evidence="4">
    <location>
        <position position="258"/>
    </location>
    <ligand>
        <name>pyridoxal 5'-phosphate</name>
        <dbReference type="ChEBI" id="CHEBI:597326"/>
    </ligand>
</feature>
<feature type="binding site" evidence="4">
    <location>
        <position position="360"/>
    </location>
    <ligand>
        <name>pyridoxal 5'-phosphate</name>
        <dbReference type="ChEBI" id="CHEBI:597326"/>
    </ligand>
</feature>
<comment type="similarity">
    <text evidence="4 5">Belongs to the kynureninase family.</text>
</comment>
<gene>
    <name evidence="4" type="primary">BNA5</name>
    <name evidence="7" type="ORF">BDW02DRAFT_566208</name>
</gene>
<evidence type="ECO:0000256" key="4">
    <source>
        <dbReference type="HAMAP-Rule" id="MF_03017"/>
    </source>
</evidence>
<feature type="binding site" evidence="4">
    <location>
        <position position="143"/>
    </location>
    <ligand>
        <name>pyridoxal 5'-phosphate</name>
        <dbReference type="ChEBI" id="CHEBI:597326"/>
    </ligand>
</feature>
<keyword evidence="2 4" id="KW-0378">Hydrolase</keyword>
<dbReference type="OrthoDB" id="5978656at2759"/>
<dbReference type="Gene3D" id="3.40.640.10">
    <property type="entry name" value="Type I PLP-dependent aspartate aminotransferase-like (Major domain)"/>
    <property type="match status" value="1"/>
</dbReference>
<feature type="domain" description="Aminotransferase class V" evidence="6">
    <location>
        <begin position="120"/>
        <end position="296"/>
    </location>
</feature>
<feature type="modified residue" description="N6-(pyridoxal phosphate)lysine" evidence="4">
    <location>
        <position position="281"/>
    </location>
</feature>
<dbReference type="InterPro" id="IPR015422">
    <property type="entry name" value="PyrdxlP-dep_Trfase_small"/>
</dbReference>
<comment type="subcellular location">
    <subcellularLocation>
        <location evidence="4 5">Cytoplasm</location>
    </subcellularLocation>
</comment>
<feature type="binding site" evidence="4">
    <location>
        <position position="142"/>
    </location>
    <ligand>
        <name>pyridoxal 5'-phosphate</name>
        <dbReference type="ChEBI" id="CHEBI:597326"/>
    </ligand>
</feature>
<comment type="pathway">
    <text evidence="4 5">Amino-acid degradation; L-kynurenine degradation; L-alanine and anthranilate from L-kynurenine: step 1/1.</text>
</comment>
<feature type="binding site" evidence="4">
    <location>
        <position position="255"/>
    </location>
    <ligand>
        <name>pyridoxal 5'-phosphate</name>
        <dbReference type="ChEBI" id="CHEBI:597326"/>
    </ligand>
</feature>
<feature type="binding site" evidence="4">
    <location>
        <position position="332"/>
    </location>
    <ligand>
        <name>pyridoxal 5'-phosphate</name>
        <dbReference type="ChEBI" id="CHEBI:597326"/>
    </ligand>
</feature>
<dbReference type="NCBIfam" id="TIGR01814">
    <property type="entry name" value="kynureninase"/>
    <property type="match status" value="1"/>
</dbReference>
<dbReference type="InterPro" id="IPR010111">
    <property type="entry name" value="Kynureninase"/>
</dbReference>
<dbReference type="GO" id="GO:0097053">
    <property type="term" value="P:L-kynurenine catabolic process"/>
    <property type="evidence" value="ECO:0007669"/>
    <property type="project" value="UniProtKB-UniRule"/>
</dbReference>
<evidence type="ECO:0000313" key="7">
    <source>
        <dbReference type="EMBL" id="KAF1837357.1"/>
    </source>
</evidence>
<dbReference type="HAMAP" id="MF_01970">
    <property type="entry name" value="Kynureninase"/>
    <property type="match status" value="1"/>
</dbReference>
<dbReference type="FunFam" id="3.40.640.10:FF:000031">
    <property type="entry name" value="Kynureninase"/>
    <property type="match status" value="1"/>
</dbReference>
<feature type="binding site" evidence="4">
    <location>
        <begin position="170"/>
        <end position="173"/>
    </location>
    <ligand>
        <name>pyridoxal 5'-phosphate</name>
        <dbReference type="ChEBI" id="CHEBI:597326"/>
    </ligand>
</feature>
<organism evidence="7 8">
    <name type="scientific">Decorospora gaudefroyi</name>
    <dbReference type="NCBI Taxonomy" id="184978"/>
    <lineage>
        <taxon>Eukaryota</taxon>
        <taxon>Fungi</taxon>
        <taxon>Dikarya</taxon>
        <taxon>Ascomycota</taxon>
        <taxon>Pezizomycotina</taxon>
        <taxon>Dothideomycetes</taxon>
        <taxon>Pleosporomycetidae</taxon>
        <taxon>Pleosporales</taxon>
        <taxon>Pleosporineae</taxon>
        <taxon>Pleosporaceae</taxon>
        <taxon>Decorospora</taxon>
    </lineage>
</organism>
<dbReference type="Pfam" id="PF00266">
    <property type="entry name" value="Aminotran_5"/>
    <property type="match status" value="1"/>
</dbReference>
<keyword evidence="3 4" id="KW-0663">Pyridoxal phosphate</keyword>
<keyword evidence="4 5" id="KW-0963">Cytoplasm</keyword>
<dbReference type="GO" id="GO:0043420">
    <property type="term" value="P:anthranilate metabolic process"/>
    <property type="evidence" value="ECO:0007669"/>
    <property type="project" value="UniProtKB-UniRule"/>
</dbReference>
<dbReference type="Proteomes" id="UP000800040">
    <property type="component" value="Unassembled WGS sequence"/>
</dbReference>
<keyword evidence="8" id="KW-1185">Reference proteome</keyword>
<dbReference type="InterPro" id="IPR015421">
    <property type="entry name" value="PyrdxlP-dep_Trfase_major"/>
</dbReference>
<dbReference type="PANTHER" id="PTHR14084:SF0">
    <property type="entry name" value="KYNURENINASE"/>
    <property type="match status" value="1"/>
</dbReference>
<dbReference type="PIRSF" id="PIRSF038800">
    <property type="entry name" value="KYNU"/>
    <property type="match status" value="1"/>
</dbReference>
<dbReference type="InterPro" id="IPR000192">
    <property type="entry name" value="Aminotrans_V_dom"/>
</dbReference>
<evidence type="ECO:0000256" key="3">
    <source>
        <dbReference type="ARBA" id="ARBA00022898"/>
    </source>
</evidence>
<keyword evidence="1 4" id="KW-0662">Pyridine nucleotide biosynthesis</keyword>
<comment type="subunit">
    <text evidence="4 5">Homodimer.</text>
</comment>
<evidence type="ECO:0000256" key="2">
    <source>
        <dbReference type="ARBA" id="ARBA00022801"/>
    </source>
</evidence>
<dbReference type="GO" id="GO:0034354">
    <property type="term" value="P:'de novo' NAD+ biosynthetic process from L-tryptophan"/>
    <property type="evidence" value="ECO:0007669"/>
    <property type="project" value="UniProtKB-UniRule"/>
</dbReference>
<dbReference type="GO" id="GO:0005737">
    <property type="term" value="C:cytoplasm"/>
    <property type="evidence" value="ECO:0007669"/>
    <property type="project" value="UniProtKB-SubCell"/>
</dbReference>
<dbReference type="Pfam" id="PF22580">
    <property type="entry name" value="KYNU_C"/>
    <property type="match status" value="1"/>
</dbReference>
<sequence>MRKPHKSYLEIAETELCSEEFAKKEDEQDELSKLRTEFVILTKGDIRNKKYGFQEKDNTMSREDDGEESIYFCGNSLGLQPRRTKEYVNRYLDTWASKGVFGHFTDYEGGLPPWLHIDDAIKEQTAKIVGALPTEVVMMETLTANLHLLMASFYRPTKDRWKIIIEGKAFPSDHYAALSQIAHHNLDPSALITIDPPSASSPYLSSEHILSIISHHAPTTALVLLPGIQFYSGQFFDVELITRHCQSLGITVGWDLAHAAGNVPLKLHNWNVDFAAWCNYKYMNGGPGVIGGLFVHERHGKVEQASANHVDGANGAAGNDRQLTYRPRLSGWWGSDKSSRFRMDNQFVPIAGASGFQLSNPSALDMTSIMASLDVFALTNMDALRQRSLRLTAYLEARLLKYADGKPPYKIITPANPVERGAQLSVLLNPGLLDQVQHYIEERGVVVDERKPDVLRVAPAPLYNSFHDIHRFITVFHEACRRAVKGAGAEEAGTHSSAVPAEIATV</sequence>
<dbReference type="GO" id="GO:0030429">
    <property type="term" value="F:kynureninase activity"/>
    <property type="evidence" value="ECO:0007669"/>
    <property type="project" value="UniProtKB-UniRule"/>
</dbReference>
<accession>A0A6A5KNA4</accession>
<comment type="pathway">
    <text evidence="4 5">Cofactor biosynthesis; NAD(+) biosynthesis; quinolinate from L-kynurenine: step 2/3.</text>
</comment>
<dbReference type="GO" id="GO:0030170">
    <property type="term" value="F:pyridoxal phosphate binding"/>
    <property type="evidence" value="ECO:0007669"/>
    <property type="project" value="UniProtKB-UniRule"/>
</dbReference>
<dbReference type="EC" id="3.7.1.3" evidence="4 5"/>
<proteinExistence type="inferred from homology"/>
<dbReference type="Gene3D" id="3.90.1150.10">
    <property type="entry name" value="Aspartate Aminotransferase, domain 1"/>
    <property type="match status" value="1"/>
</dbReference>
<comment type="cofactor">
    <cofactor evidence="4 5">
        <name>pyridoxal 5'-phosphate</name>
        <dbReference type="ChEBI" id="CHEBI:597326"/>
    </cofactor>
</comment>
<evidence type="ECO:0000256" key="1">
    <source>
        <dbReference type="ARBA" id="ARBA00022642"/>
    </source>
</evidence>
<reference evidence="7" key="1">
    <citation type="submission" date="2020-01" db="EMBL/GenBank/DDBJ databases">
        <authorList>
            <consortium name="DOE Joint Genome Institute"/>
            <person name="Haridas S."/>
            <person name="Albert R."/>
            <person name="Binder M."/>
            <person name="Bloem J."/>
            <person name="Labutti K."/>
            <person name="Salamov A."/>
            <person name="Andreopoulos B."/>
            <person name="Baker S.E."/>
            <person name="Barry K."/>
            <person name="Bills G."/>
            <person name="Bluhm B.H."/>
            <person name="Cannon C."/>
            <person name="Castanera R."/>
            <person name="Culley D.E."/>
            <person name="Daum C."/>
            <person name="Ezra D."/>
            <person name="Gonzalez J.B."/>
            <person name="Henrissat B."/>
            <person name="Kuo A."/>
            <person name="Liang C."/>
            <person name="Lipzen A."/>
            <person name="Lutzoni F."/>
            <person name="Magnuson J."/>
            <person name="Mondo S."/>
            <person name="Nolan M."/>
            <person name="Ohm R."/>
            <person name="Pangilinan J."/>
            <person name="Park H.-J."/>
            <person name="Ramirez L."/>
            <person name="Alfaro M."/>
            <person name="Sun H."/>
            <person name="Tritt A."/>
            <person name="Yoshinaga Y."/>
            <person name="Zwiers L.-H."/>
            <person name="Turgeon B.G."/>
            <person name="Goodwin S.B."/>
            <person name="Spatafora J.W."/>
            <person name="Crous P.W."/>
            <person name="Grigoriev I.V."/>
        </authorList>
    </citation>
    <scope>NUCLEOTIDE SEQUENCE</scope>
    <source>
        <strain evidence="7">P77</strain>
    </source>
</reference>
<evidence type="ECO:0000259" key="6">
    <source>
        <dbReference type="Pfam" id="PF00266"/>
    </source>
</evidence>
<dbReference type="SUPFAM" id="SSF53383">
    <property type="entry name" value="PLP-dependent transferases"/>
    <property type="match status" value="1"/>
</dbReference>
<evidence type="ECO:0000313" key="8">
    <source>
        <dbReference type="Proteomes" id="UP000800040"/>
    </source>
</evidence>
<dbReference type="InterPro" id="IPR015424">
    <property type="entry name" value="PyrdxlP-dep_Trfase"/>
</dbReference>
<dbReference type="GO" id="GO:0019805">
    <property type="term" value="P:quinolinate biosynthetic process"/>
    <property type="evidence" value="ECO:0007669"/>
    <property type="project" value="UniProtKB-UniRule"/>
</dbReference>
<dbReference type="GO" id="GO:0019441">
    <property type="term" value="P:L-tryptophan catabolic process to kynurenine"/>
    <property type="evidence" value="ECO:0007669"/>
    <property type="project" value="TreeGrafter"/>
</dbReference>
<evidence type="ECO:0000256" key="5">
    <source>
        <dbReference type="PIRNR" id="PIRNR038800"/>
    </source>
</evidence>
<comment type="function">
    <text evidence="4 5">Catalyzes the cleavage of L-kynurenine (L-Kyn) and L-3-hydroxykynurenine (L-3OHKyn) into anthranilic acid (AA) and 3-hydroxyanthranilic acid (3-OHAA), respectively.</text>
</comment>
<dbReference type="UniPathway" id="UPA00334">
    <property type="reaction ID" value="UER00455"/>
</dbReference>
<dbReference type="AlphaFoldDB" id="A0A6A5KNA4"/>
<comment type="caution">
    <text evidence="4">Lacks conserved residue(s) required for the propagation of feature annotation.</text>
</comment>
<dbReference type="UniPathway" id="UPA00253">
    <property type="reaction ID" value="UER00329"/>
</dbReference>
<name>A0A6A5KNA4_9PLEO</name>
<comment type="catalytic activity">
    <reaction evidence="5">
        <text>3-hydroxy-L-kynurenine + H2O = 3-hydroxyanthranilate + L-alanine + H(+)</text>
        <dbReference type="Rhea" id="RHEA:25143"/>
        <dbReference type="ChEBI" id="CHEBI:15377"/>
        <dbReference type="ChEBI" id="CHEBI:15378"/>
        <dbReference type="ChEBI" id="CHEBI:36559"/>
        <dbReference type="ChEBI" id="CHEBI:57972"/>
        <dbReference type="ChEBI" id="CHEBI:58125"/>
        <dbReference type="EC" id="3.7.1.3"/>
    </reaction>
</comment>
<feature type="binding site" evidence="4">
    <location>
        <position position="280"/>
    </location>
    <ligand>
        <name>pyridoxal 5'-phosphate</name>
        <dbReference type="ChEBI" id="CHEBI:597326"/>
    </ligand>
</feature>
<dbReference type="PANTHER" id="PTHR14084">
    <property type="entry name" value="KYNURENINASE"/>
    <property type="match status" value="1"/>
</dbReference>